<proteinExistence type="predicted"/>
<keyword evidence="2" id="KW-1185">Reference proteome</keyword>
<evidence type="ECO:0000313" key="1">
    <source>
        <dbReference type="EMBL" id="SEI62219.1"/>
    </source>
</evidence>
<reference evidence="2" key="1">
    <citation type="submission" date="2016-10" db="EMBL/GenBank/DDBJ databases">
        <authorList>
            <person name="Varghese N."/>
            <person name="Submissions S."/>
        </authorList>
    </citation>
    <scope>NUCLEOTIDE SEQUENCE [LARGE SCALE GENOMIC DNA]</scope>
    <source>
        <strain evidence="2">DSM 17934</strain>
    </source>
</reference>
<dbReference type="Proteomes" id="UP000199702">
    <property type="component" value="Unassembled WGS sequence"/>
</dbReference>
<dbReference type="STRING" id="402734.SAMN05660918_1182"/>
<organism evidence="1 2">
    <name type="scientific">Flavobacterium terrigena</name>
    <dbReference type="NCBI Taxonomy" id="402734"/>
    <lineage>
        <taxon>Bacteria</taxon>
        <taxon>Pseudomonadati</taxon>
        <taxon>Bacteroidota</taxon>
        <taxon>Flavobacteriia</taxon>
        <taxon>Flavobacteriales</taxon>
        <taxon>Flavobacteriaceae</taxon>
        <taxon>Flavobacterium</taxon>
    </lineage>
</organism>
<gene>
    <name evidence="1" type="ORF">SAMN05660918_1182</name>
</gene>
<dbReference type="OrthoDB" id="1253065at2"/>
<dbReference type="RefSeq" id="WP_091309585.1">
    <property type="nucleotide sequence ID" value="NZ_CBCSJU010000005.1"/>
</dbReference>
<protein>
    <submittedName>
        <fullName evidence="1">Uncharacterized protein</fullName>
    </submittedName>
</protein>
<dbReference type="AlphaFoldDB" id="A0A1H6S2U9"/>
<dbReference type="EMBL" id="FNYA01000002">
    <property type="protein sequence ID" value="SEI62219.1"/>
    <property type="molecule type" value="Genomic_DNA"/>
</dbReference>
<accession>A0A1H6S2U9</accession>
<sequence>MIIDEIIEIIENSRTENILGRKLNNLYDEFRSGRDSNDILKLLTHSNDSLVWHGCSICCEVIVENSKNRNTLINELYNILKKSKSSKNRERAFSALYGFYMDVKDIGGFNKICNEFSEDDLNEIGSFAKNFLKDSNFKRH</sequence>
<evidence type="ECO:0000313" key="2">
    <source>
        <dbReference type="Proteomes" id="UP000199702"/>
    </source>
</evidence>
<dbReference type="InterPro" id="IPR016024">
    <property type="entry name" value="ARM-type_fold"/>
</dbReference>
<dbReference type="SUPFAM" id="SSF48371">
    <property type="entry name" value="ARM repeat"/>
    <property type="match status" value="1"/>
</dbReference>
<name>A0A1H6S2U9_9FLAO</name>